<reference evidence="2 3" key="1">
    <citation type="submission" date="2019-03" db="EMBL/GenBank/DDBJ databases">
        <title>First draft genome of Liparis tanakae, snailfish: a comprehensive survey of snailfish specific genes.</title>
        <authorList>
            <person name="Kim W."/>
            <person name="Song I."/>
            <person name="Jeong J.-H."/>
            <person name="Kim D."/>
            <person name="Kim S."/>
            <person name="Ryu S."/>
            <person name="Song J.Y."/>
            <person name="Lee S.K."/>
        </authorList>
    </citation>
    <scope>NUCLEOTIDE SEQUENCE [LARGE SCALE GENOMIC DNA]</scope>
    <source>
        <tissue evidence="2">Muscle</tissue>
    </source>
</reference>
<evidence type="ECO:0000313" key="2">
    <source>
        <dbReference type="EMBL" id="TNN68781.1"/>
    </source>
</evidence>
<feature type="region of interest" description="Disordered" evidence="1">
    <location>
        <begin position="32"/>
        <end position="54"/>
    </location>
</feature>
<evidence type="ECO:0000313" key="3">
    <source>
        <dbReference type="Proteomes" id="UP000314294"/>
    </source>
</evidence>
<dbReference type="EMBL" id="SRLO01000184">
    <property type="protein sequence ID" value="TNN68781.1"/>
    <property type="molecule type" value="Genomic_DNA"/>
</dbReference>
<evidence type="ECO:0000256" key="1">
    <source>
        <dbReference type="SAM" id="MobiDB-lite"/>
    </source>
</evidence>
<keyword evidence="3" id="KW-1185">Reference proteome</keyword>
<protein>
    <submittedName>
        <fullName evidence="2">Uncharacterized protein</fullName>
    </submittedName>
</protein>
<dbReference type="AlphaFoldDB" id="A0A4Z2HTA9"/>
<comment type="caution">
    <text evidence="2">The sequence shown here is derived from an EMBL/GenBank/DDBJ whole genome shotgun (WGS) entry which is preliminary data.</text>
</comment>
<organism evidence="2 3">
    <name type="scientific">Liparis tanakae</name>
    <name type="common">Tanaka's snailfish</name>
    <dbReference type="NCBI Taxonomy" id="230148"/>
    <lineage>
        <taxon>Eukaryota</taxon>
        <taxon>Metazoa</taxon>
        <taxon>Chordata</taxon>
        <taxon>Craniata</taxon>
        <taxon>Vertebrata</taxon>
        <taxon>Euteleostomi</taxon>
        <taxon>Actinopterygii</taxon>
        <taxon>Neopterygii</taxon>
        <taxon>Teleostei</taxon>
        <taxon>Neoteleostei</taxon>
        <taxon>Acanthomorphata</taxon>
        <taxon>Eupercaria</taxon>
        <taxon>Perciformes</taxon>
        <taxon>Cottioidei</taxon>
        <taxon>Cottales</taxon>
        <taxon>Liparidae</taxon>
        <taxon>Liparis</taxon>
    </lineage>
</organism>
<sequence>MFCPSLGCHIFSTSIISTCSCHTAWHFIPNMGQAEEEKEEEEEEEDKGRRHVTSSYSRIQLRYFLLMAELTALGEERKADALHRFDTFSPTYTLSCGSLKLCAAAGVAEVPGDRRKIITLYF</sequence>
<feature type="compositionally biased region" description="Acidic residues" evidence="1">
    <location>
        <begin position="34"/>
        <end position="45"/>
    </location>
</feature>
<proteinExistence type="predicted"/>
<gene>
    <name evidence="2" type="ORF">EYF80_020969</name>
</gene>
<dbReference type="Proteomes" id="UP000314294">
    <property type="component" value="Unassembled WGS sequence"/>
</dbReference>
<accession>A0A4Z2HTA9</accession>
<name>A0A4Z2HTA9_9TELE</name>